<dbReference type="AlphaFoldDB" id="A0A6J1F9H4"/>
<gene>
    <name evidence="3" type="primary">LOC111443303</name>
</gene>
<protein>
    <submittedName>
        <fullName evidence="3">Uncharacterized protein LOC111443303</fullName>
    </submittedName>
</protein>
<feature type="region of interest" description="Disordered" evidence="1">
    <location>
        <begin position="1"/>
        <end position="25"/>
    </location>
</feature>
<keyword evidence="2" id="KW-1185">Reference proteome</keyword>
<dbReference type="RefSeq" id="XP_022936837.1">
    <property type="nucleotide sequence ID" value="XM_023081069.1"/>
</dbReference>
<accession>A0A6J1F9H4</accession>
<evidence type="ECO:0000256" key="1">
    <source>
        <dbReference type="SAM" id="MobiDB-lite"/>
    </source>
</evidence>
<organism evidence="2 3">
    <name type="scientific">Cucurbita moschata</name>
    <name type="common">Winter crookneck squash</name>
    <name type="synonym">Cucurbita pepo var. moschata</name>
    <dbReference type="NCBI Taxonomy" id="3662"/>
    <lineage>
        <taxon>Eukaryota</taxon>
        <taxon>Viridiplantae</taxon>
        <taxon>Streptophyta</taxon>
        <taxon>Embryophyta</taxon>
        <taxon>Tracheophyta</taxon>
        <taxon>Spermatophyta</taxon>
        <taxon>Magnoliopsida</taxon>
        <taxon>eudicotyledons</taxon>
        <taxon>Gunneridae</taxon>
        <taxon>Pentapetalae</taxon>
        <taxon>rosids</taxon>
        <taxon>fabids</taxon>
        <taxon>Cucurbitales</taxon>
        <taxon>Cucurbitaceae</taxon>
        <taxon>Cucurbiteae</taxon>
        <taxon>Cucurbita</taxon>
    </lineage>
</organism>
<evidence type="ECO:0000313" key="3">
    <source>
        <dbReference type="RefSeq" id="XP_022936837.1"/>
    </source>
</evidence>
<sequence>MRVNGDGNDQQTDRQTTKGQKPAAAVPCKGDFKMLNHLFDFVQQHQSLKNPRFMLSRLLSRIFLSACQVSTLWSVKLLKVKDSLHSSVRKKLYWEEVVSNVFSPHFVYLFYQGEITYFLVIWYV</sequence>
<name>A0A6J1F9H4_CUCMO</name>
<dbReference type="GeneID" id="111443303"/>
<reference evidence="3" key="1">
    <citation type="submission" date="2025-08" db="UniProtKB">
        <authorList>
            <consortium name="RefSeq"/>
        </authorList>
    </citation>
    <scope>IDENTIFICATION</scope>
    <source>
        <tissue evidence="3">Young leaves</tissue>
    </source>
</reference>
<evidence type="ECO:0000313" key="2">
    <source>
        <dbReference type="Proteomes" id="UP000504609"/>
    </source>
</evidence>
<dbReference type="Proteomes" id="UP000504609">
    <property type="component" value="Unplaced"/>
</dbReference>
<proteinExistence type="predicted"/>
<dbReference type="KEGG" id="cmos:111443303"/>